<proteinExistence type="predicted"/>
<keyword evidence="2" id="KW-1185">Reference proteome</keyword>
<dbReference type="AlphaFoldDB" id="A0A8X6SXC9"/>
<name>A0A8X6SXC9_TRICX</name>
<protein>
    <submittedName>
        <fullName evidence="1">Retrovirus-related Pol polyprotein from transposon 17.6</fullName>
    </submittedName>
</protein>
<organism evidence="1 2">
    <name type="scientific">Trichonephila clavipes</name>
    <name type="common">Golden silk orbweaver</name>
    <name type="synonym">Nephila clavipes</name>
    <dbReference type="NCBI Taxonomy" id="2585209"/>
    <lineage>
        <taxon>Eukaryota</taxon>
        <taxon>Metazoa</taxon>
        <taxon>Ecdysozoa</taxon>
        <taxon>Arthropoda</taxon>
        <taxon>Chelicerata</taxon>
        <taxon>Arachnida</taxon>
        <taxon>Araneae</taxon>
        <taxon>Araneomorphae</taxon>
        <taxon>Entelegynae</taxon>
        <taxon>Araneoidea</taxon>
        <taxon>Nephilidae</taxon>
        <taxon>Trichonephila</taxon>
    </lineage>
</organism>
<dbReference type="EMBL" id="BMAU01021352">
    <property type="protein sequence ID" value="GFY19363.1"/>
    <property type="molecule type" value="Genomic_DNA"/>
</dbReference>
<sequence length="132" mass="14797">MEGYALRHEKYWENLSEVHGQSLEILPAYFRQCTGILGNTARIYCIGNSAADTSMMSLSIRQLGKKSVKFLGHICGSGKYSPDPEKVETIRKLSGPTTKSEVRNFLGITCYYRDYIPNFSQLVLPLRGLGTL</sequence>
<dbReference type="SUPFAM" id="SSF56672">
    <property type="entry name" value="DNA/RNA polymerases"/>
    <property type="match status" value="1"/>
</dbReference>
<reference evidence="1" key="1">
    <citation type="submission" date="2020-08" db="EMBL/GenBank/DDBJ databases">
        <title>Multicomponent nature underlies the extraordinary mechanical properties of spider dragline silk.</title>
        <authorList>
            <person name="Kono N."/>
            <person name="Nakamura H."/>
            <person name="Mori M."/>
            <person name="Yoshida Y."/>
            <person name="Ohtoshi R."/>
            <person name="Malay A.D."/>
            <person name="Moran D.A.P."/>
            <person name="Tomita M."/>
            <person name="Numata K."/>
            <person name="Arakawa K."/>
        </authorList>
    </citation>
    <scope>NUCLEOTIDE SEQUENCE</scope>
</reference>
<dbReference type="PANTHER" id="PTHR33064">
    <property type="entry name" value="POL PROTEIN"/>
    <property type="match status" value="1"/>
</dbReference>
<gene>
    <name evidence="1" type="primary">pol_4177</name>
    <name evidence="1" type="ORF">TNCV_4127501</name>
</gene>
<accession>A0A8X6SXC9</accession>
<dbReference type="Gene3D" id="3.30.70.270">
    <property type="match status" value="1"/>
</dbReference>
<dbReference type="Proteomes" id="UP000887159">
    <property type="component" value="Unassembled WGS sequence"/>
</dbReference>
<evidence type="ECO:0000313" key="2">
    <source>
        <dbReference type="Proteomes" id="UP000887159"/>
    </source>
</evidence>
<dbReference type="InterPro" id="IPR051320">
    <property type="entry name" value="Viral_Replic_Matur_Polypro"/>
</dbReference>
<comment type="caution">
    <text evidence="1">The sequence shown here is derived from an EMBL/GenBank/DDBJ whole genome shotgun (WGS) entry which is preliminary data.</text>
</comment>
<evidence type="ECO:0000313" key="1">
    <source>
        <dbReference type="EMBL" id="GFY19363.1"/>
    </source>
</evidence>
<dbReference type="InterPro" id="IPR043128">
    <property type="entry name" value="Rev_trsase/Diguanyl_cyclase"/>
</dbReference>
<dbReference type="PANTHER" id="PTHR33064:SF29">
    <property type="entry name" value="PEPTIDASE A2 DOMAIN-CONTAINING PROTEIN-RELATED"/>
    <property type="match status" value="1"/>
</dbReference>
<dbReference type="GO" id="GO:0071897">
    <property type="term" value="P:DNA biosynthetic process"/>
    <property type="evidence" value="ECO:0007669"/>
    <property type="project" value="UniProtKB-ARBA"/>
</dbReference>
<dbReference type="InterPro" id="IPR043502">
    <property type="entry name" value="DNA/RNA_pol_sf"/>
</dbReference>